<feature type="transmembrane region" description="Helical" evidence="15">
    <location>
        <begin position="49"/>
        <end position="66"/>
    </location>
</feature>
<reference evidence="16" key="1">
    <citation type="journal article" date="2013" name="Pestic. Biochem. Physiol.">
        <title>Identification of cytochrome P450 monooxygenase genes and their expression profiles in cyhalothrin-treated Colorado potato beetle, Leptinotarsa decemlineata.</title>
        <authorList>
            <person name="Wan P.J."/>
            <person name="Shi X.Q."/>
            <person name="Kong Y."/>
            <person name="Zhou L.T."/>
            <person name="Guo W.C."/>
            <person name="Ahmat T."/>
            <person name="Li G.Q."/>
        </authorList>
    </citation>
    <scope>NUCLEOTIDE SEQUENCE</scope>
</reference>
<evidence type="ECO:0000256" key="10">
    <source>
        <dbReference type="ARBA" id="ARBA00023002"/>
    </source>
</evidence>
<dbReference type="Pfam" id="PF00067">
    <property type="entry name" value="p450"/>
    <property type="match status" value="1"/>
</dbReference>
<comment type="function">
    <text evidence="2">May be involved in the metabolism of insect hormones and in the breakdown of synthetic insecticides.</text>
</comment>
<dbReference type="CDD" id="cd20628">
    <property type="entry name" value="CYP4"/>
    <property type="match status" value="1"/>
</dbReference>
<dbReference type="GO" id="GO:0016705">
    <property type="term" value="F:oxidoreductase activity, acting on paired donors, with incorporation or reduction of molecular oxygen"/>
    <property type="evidence" value="ECO:0007669"/>
    <property type="project" value="InterPro"/>
</dbReference>
<sequence>MISSEDFSRYDVRTYLVVSLITAFAVWYIKFLWNRKYLYIYSWKVEGPLSFPFLGCGYLLLGNLINNITKQQAKSRTGIVRFWMGMNLVYLLSEPIHLQKVLSHPKALEKDYSYKYVTETIGEGLLSAPVNVWKRHRKLLAPSFNHRVLNTAVGIFTEYSVNFAKELQAVVGKKNFDLYAWTIRCTFDLICKTSMGINVETQKNRGDQGILFERAFEIMSYRMFRVWNHLDFVWYYSPNKKIFDGIYSKLYDLLHPLISKKFIEFKKELSGKHLDAEIEEESLYEKRLPFLDSMLLDPSITEKKVQDEAVAFALAGSETTASSICFLFSLLGLFPEVQQKVYEEMIDILGPDRNVEAFDLPKMKYTERVIKENLRLFPIAALVARRIEEDINLGDVILPAGSSVAFNLLYIHRNPKYWTEPLKFDPDRFLPEEIAKRHPCTFIPFLYGPRNCLGWKYAFLNMKIIIATVVREFKIFTEYKSIEEMEVVFHFTIQLKNGPKVWLERRR</sequence>
<name>V5K559_LEPDE</name>
<evidence type="ECO:0000256" key="6">
    <source>
        <dbReference type="ARBA" id="ARBA00022617"/>
    </source>
</evidence>
<proteinExistence type="evidence at transcript level"/>
<evidence type="ECO:0000256" key="4">
    <source>
        <dbReference type="ARBA" id="ARBA00004406"/>
    </source>
</evidence>
<dbReference type="AlphaFoldDB" id="V5K559"/>
<dbReference type="GO" id="GO:0004497">
    <property type="term" value="F:monooxygenase activity"/>
    <property type="evidence" value="ECO:0007669"/>
    <property type="project" value="UniProtKB-KW"/>
</dbReference>
<comment type="cofactor">
    <cofactor evidence="1 14">
        <name>heme</name>
        <dbReference type="ChEBI" id="CHEBI:30413"/>
    </cofactor>
</comment>
<dbReference type="SUPFAM" id="SSF48264">
    <property type="entry name" value="Cytochrome P450"/>
    <property type="match status" value="1"/>
</dbReference>
<dbReference type="InterPro" id="IPR001128">
    <property type="entry name" value="Cyt_P450"/>
</dbReference>
<evidence type="ECO:0000256" key="12">
    <source>
        <dbReference type="ARBA" id="ARBA00023033"/>
    </source>
</evidence>
<evidence type="ECO:0000313" key="16">
    <source>
        <dbReference type="EMBL" id="AGT57837.1"/>
    </source>
</evidence>
<keyword evidence="12" id="KW-0503">Monooxygenase</keyword>
<dbReference type="OrthoDB" id="1470350at2759"/>
<evidence type="ECO:0000256" key="7">
    <source>
        <dbReference type="ARBA" id="ARBA00022723"/>
    </source>
</evidence>
<dbReference type="EMBL" id="KF044265">
    <property type="protein sequence ID" value="AGT57837.1"/>
    <property type="molecule type" value="mRNA"/>
</dbReference>
<keyword evidence="6 14" id="KW-0349">Heme</keyword>
<gene>
    <name evidence="16" type="primary">Cyp412a2</name>
</gene>
<dbReference type="GO" id="GO:0005789">
    <property type="term" value="C:endoplasmic reticulum membrane"/>
    <property type="evidence" value="ECO:0007669"/>
    <property type="project" value="UniProtKB-SubCell"/>
</dbReference>
<keyword evidence="9" id="KW-0492">Microsome</keyword>
<evidence type="ECO:0000256" key="15">
    <source>
        <dbReference type="SAM" id="Phobius"/>
    </source>
</evidence>
<keyword evidence="10" id="KW-0560">Oxidoreductase</keyword>
<evidence type="ECO:0000256" key="3">
    <source>
        <dbReference type="ARBA" id="ARBA00004174"/>
    </source>
</evidence>
<evidence type="ECO:0000256" key="8">
    <source>
        <dbReference type="ARBA" id="ARBA00022824"/>
    </source>
</evidence>
<feature type="transmembrane region" description="Helical" evidence="15">
    <location>
        <begin position="12"/>
        <end position="29"/>
    </location>
</feature>
<dbReference type="PANTHER" id="PTHR24291:SF189">
    <property type="entry name" value="CYTOCHROME P450 4C3-RELATED"/>
    <property type="match status" value="1"/>
</dbReference>
<keyword evidence="15" id="KW-0812">Transmembrane</keyword>
<reference evidence="16" key="2">
    <citation type="submission" date="2013-05" db="EMBL/GenBank/DDBJ databases">
        <authorList>
            <person name="Wan P.-J."/>
        </authorList>
    </citation>
    <scope>NUCLEOTIDE SEQUENCE</scope>
</reference>
<organism evidence="16">
    <name type="scientific">Leptinotarsa decemlineata</name>
    <name type="common">Colorado potato beetle</name>
    <name type="synonym">Doryphora decemlineata</name>
    <dbReference type="NCBI Taxonomy" id="7539"/>
    <lineage>
        <taxon>Eukaryota</taxon>
        <taxon>Metazoa</taxon>
        <taxon>Ecdysozoa</taxon>
        <taxon>Arthropoda</taxon>
        <taxon>Hexapoda</taxon>
        <taxon>Insecta</taxon>
        <taxon>Pterygota</taxon>
        <taxon>Neoptera</taxon>
        <taxon>Endopterygota</taxon>
        <taxon>Coleoptera</taxon>
        <taxon>Polyphaga</taxon>
        <taxon>Cucujiformia</taxon>
        <taxon>Chrysomeloidea</taxon>
        <taxon>Chrysomelidae</taxon>
        <taxon>Chrysomelinae</taxon>
        <taxon>Doryphorini</taxon>
        <taxon>Leptinotarsa</taxon>
    </lineage>
</organism>
<feature type="transmembrane region" description="Helical" evidence="15">
    <location>
        <begin position="78"/>
        <end position="98"/>
    </location>
</feature>
<comment type="subcellular location">
    <subcellularLocation>
        <location evidence="4">Endoplasmic reticulum membrane</location>
        <topology evidence="4">Peripheral membrane protein</topology>
    </subcellularLocation>
    <subcellularLocation>
        <location evidence="3">Microsome membrane</location>
        <topology evidence="3">Peripheral membrane protein</topology>
    </subcellularLocation>
</comment>
<evidence type="ECO:0000256" key="13">
    <source>
        <dbReference type="ARBA" id="ARBA00023136"/>
    </source>
</evidence>
<dbReference type="GO" id="GO:0020037">
    <property type="term" value="F:heme binding"/>
    <property type="evidence" value="ECO:0007669"/>
    <property type="project" value="InterPro"/>
</dbReference>
<dbReference type="PANTHER" id="PTHR24291">
    <property type="entry name" value="CYTOCHROME P450 FAMILY 4"/>
    <property type="match status" value="1"/>
</dbReference>
<evidence type="ECO:0000256" key="9">
    <source>
        <dbReference type="ARBA" id="ARBA00022848"/>
    </source>
</evidence>
<dbReference type="InterPro" id="IPR002401">
    <property type="entry name" value="Cyt_P450_E_grp-I"/>
</dbReference>
<protein>
    <submittedName>
        <fullName evidence="16">Cytochrome P450 412a2</fullName>
    </submittedName>
</protein>
<dbReference type="PRINTS" id="PR00463">
    <property type="entry name" value="EP450I"/>
</dbReference>
<dbReference type="InterPro" id="IPR036396">
    <property type="entry name" value="Cyt_P450_sf"/>
</dbReference>
<dbReference type="PRINTS" id="PR00385">
    <property type="entry name" value="P450"/>
</dbReference>
<evidence type="ECO:0000256" key="11">
    <source>
        <dbReference type="ARBA" id="ARBA00023004"/>
    </source>
</evidence>
<evidence type="ECO:0000256" key="5">
    <source>
        <dbReference type="ARBA" id="ARBA00010617"/>
    </source>
</evidence>
<accession>V5K559</accession>
<evidence type="ECO:0000256" key="1">
    <source>
        <dbReference type="ARBA" id="ARBA00001971"/>
    </source>
</evidence>
<keyword evidence="8" id="KW-0256">Endoplasmic reticulum</keyword>
<dbReference type="InterPro" id="IPR050196">
    <property type="entry name" value="Cytochrome_P450_Monoox"/>
</dbReference>
<dbReference type="GO" id="GO:0005506">
    <property type="term" value="F:iron ion binding"/>
    <property type="evidence" value="ECO:0007669"/>
    <property type="project" value="InterPro"/>
</dbReference>
<keyword evidence="15" id="KW-1133">Transmembrane helix</keyword>
<feature type="binding site" description="axial binding residue" evidence="14">
    <location>
        <position position="452"/>
    </location>
    <ligand>
        <name>heme</name>
        <dbReference type="ChEBI" id="CHEBI:30413"/>
    </ligand>
    <ligandPart>
        <name>Fe</name>
        <dbReference type="ChEBI" id="CHEBI:18248"/>
    </ligandPart>
</feature>
<keyword evidence="7 14" id="KW-0479">Metal-binding</keyword>
<keyword evidence="11 14" id="KW-0408">Iron</keyword>
<keyword evidence="13 15" id="KW-0472">Membrane</keyword>
<evidence type="ECO:0000256" key="2">
    <source>
        <dbReference type="ARBA" id="ARBA00003690"/>
    </source>
</evidence>
<dbReference type="Gene3D" id="1.10.630.10">
    <property type="entry name" value="Cytochrome P450"/>
    <property type="match status" value="1"/>
</dbReference>
<evidence type="ECO:0000256" key="14">
    <source>
        <dbReference type="PIRSR" id="PIRSR602401-1"/>
    </source>
</evidence>
<comment type="similarity">
    <text evidence="5">Belongs to the cytochrome P450 family.</text>
</comment>